<dbReference type="Pfam" id="PF16053">
    <property type="entry name" value="MRP-S34"/>
    <property type="match status" value="1"/>
</dbReference>
<dbReference type="InterPro" id="IPR032053">
    <property type="entry name" value="Ribosomal_mS34"/>
</dbReference>
<name>A0A1I8FUI9_9PLAT</name>
<dbReference type="PANTHER" id="PTHR28589:SF1">
    <property type="entry name" value="SMALL RIBOSOMAL SUBUNIT PROTEIN MS34"/>
    <property type="match status" value="1"/>
</dbReference>
<protein>
    <submittedName>
        <fullName evidence="2">RING-type domain-containing protein</fullName>
    </submittedName>
</protein>
<dbReference type="Proteomes" id="UP000095280">
    <property type="component" value="Unplaced"/>
</dbReference>
<dbReference type="PANTHER" id="PTHR28589">
    <property type="entry name" value="28S RIBOSOMAL PROTEIN S34, MITOCHONDRIAL"/>
    <property type="match status" value="1"/>
</dbReference>
<evidence type="ECO:0000313" key="2">
    <source>
        <dbReference type="WBParaSite" id="maker-uti_cns_0000093-snap-gene-2.7-mRNA-1"/>
    </source>
</evidence>
<dbReference type="AlphaFoldDB" id="A0A1I8FUI9"/>
<accession>A0A1I8FUI9</accession>
<dbReference type="WBParaSite" id="maker-uti_cns_0000093-snap-gene-2.7-mRNA-1">
    <property type="protein sequence ID" value="maker-uti_cns_0000093-snap-gene-2.7-mRNA-1"/>
    <property type="gene ID" value="maker-uti_cns_0000093-snap-gene-2.7"/>
</dbReference>
<evidence type="ECO:0000313" key="1">
    <source>
        <dbReference type="Proteomes" id="UP000095280"/>
    </source>
</evidence>
<reference evidence="2" key="1">
    <citation type="submission" date="2016-11" db="UniProtKB">
        <authorList>
            <consortium name="WormBaseParasite"/>
        </authorList>
    </citation>
    <scope>IDENTIFICATION</scope>
</reference>
<sequence>MPRVKYYGRMAPPILTGKFFAELAIQLKDLGVGRCFYRLNHAAKYKEPCYCVPTRVEPVLGDASRRRCRVWGTEVFRGRLMSPPDEAEGTPTLIPGTHLPDWVLVPREREEEFKSRSFEPAPVQVIESVCRYPPAIEAHLIRQHPDRFSELAPPLMLLRPKWDPYSFQEPRVPTPDEKARIWPPYSEQMEQLGAYRKPVHKTVYTLPKRADTPLLNWHVVLKPELPHDYNDSPDFDYNSHFQADAEEAAASLQPTRSQSVVLVCDPSDIRQRIQAVLDSESCHVVETQTLNDVENSDRLILVVSKGWSYKFIGNVERLLERAKDCNKCVLIVEAENLAAEKLLEKVRKREDVRRISAENMEAELQIWLKKDIIFALPVGDSAASSKQMDGFDSLINFLLHSGFRLRQRDPNCFEWNAISDNMAECDKVIVVYFKPPGEISSHARGHLYQMAFDRMIALREPVMYIVKMYASSDGSDGDTVLKNHRIQNFVRAVGPCNFGKIQESVQAWLTEEVAVEKYFVLLKEDDIDSDSHSERYSHAIILGGFAPPVTVIRELRGIKDLDVSEEMLHNAYKLFKEELQFILNHPKANELLAKFGSVDVQSDNSANFDKAACIVERKKGESDDNWRQLFLSRIKEEILNDRRNEPIRSIDDHHQVDSDVLVVKFSKSVEELHDAVVDRLEKEGFRVENFRLLNNTFAEVLVKCRRMVLFASLKDLEDFNSEYSSCAYTDSEHNDLLRDITSAVTYIHMRQEYNLVVVVITPDINRDIYSVLPSSLQILPENNVVSILSLANDRLDNIQFAFSEGESKNCSFHELVQRLSEQAGRLPFKLPYKYVVPRSARYPEYSELQEQLSKLGVTFKKDTFQSEGRNYRFCLYTWKSNSRELSVAFEVPPCVLNLRKQAKSGFGGVRRTRLKQNLDEYIMAFKTMLECMEWQKYVQVLDWPDDKFPPETWRHPTREYTESLRDFVFADVEAEHADVANLRLE</sequence>
<dbReference type="GO" id="GO:0005739">
    <property type="term" value="C:mitochondrion"/>
    <property type="evidence" value="ECO:0007669"/>
    <property type="project" value="InterPro"/>
</dbReference>
<keyword evidence="1" id="KW-1185">Reference proteome</keyword>
<organism evidence="1 2">
    <name type="scientific">Macrostomum lignano</name>
    <dbReference type="NCBI Taxonomy" id="282301"/>
    <lineage>
        <taxon>Eukaryota</taxon>
        <taxon>Metazoa</taxon>
        <taxon>Spiralia</taxon>
        <taxon>Lophotrochozoa</taxon>
        <taxon>Platyhelminthes</taxon>
        <taxon>Rhabditophora</taxon>
        <taxon>Macrostomorpha</taxon>
        <taxon>Macrostomida</taxon>
        <taxon>Macrostomidae</taxon>
        <taxon>Macrostomum</taxon>
    </lineage>
</organism>
<dbReference type="GO" id="GO:0003735">
    <property type="term" value="F:structural constituent of ribosome"/>
    <property type="evidence" value="ECO:0007669"/>
    <property type="project" value="InterPro"/>
</dbReference>
<proteinExistence type="predicted"/>